<keyword evidence="3" id="KW-0238">DNA-binding</keyword>
<evidence type="ECO:0000259" key="5">
    <source>
        <dbReference type="Pfam" id="PF04542"/>
    </source>
</evidence>
<dbReference type="RefSeq" id="WP_145085160.1">
    <property type="nucleotide sequence ID" value="NZ_CP036274.1"/>
</dbReference>
<keyword evidence="4" id="KW-0804">Transcription</keyword>
<sequence>MDTTPVSLLERLRQPGDGRAWSRFVDLYSPLLLTWVRRAGLQQADADDVVQDVFVILVRQLPQFIYNPNQRFRGWLYTVTLNKVRERARQPEVRQNYESLPAEGVAAPLNDALIETEFRTVVIRRAFELMRTDFSPQTWQGCWGHFMEGKTAAELGWTAGALRAAKFRVLSRLRRELAGMLD</sequence>
<dbReference type="PANTHER" id="PTHR43133">
    <property type="entry name" value="RNA POLYMERASE ECF-TYPE SIGMA FACTO"/>
    <property type="match status" value="1"/>
</dbReference>
<keyword evidence="2" id="KW-0731">Sigma factor</keyword>
<dbReference type="InterPro" id="IPR013325">
    <property type="entry name" value="RNA_pol_sigma_r2"/>
</dbReference>
<evidence type="ECO:0000256" key="4">
    <source>
        <dbReference type="ARBA" id="ARBA00023163"/>
    </source>
</evidence>
<dbReference type="OrthoDB" id="258490at2"/>
<evidence type="ECO:0000256" key="2">
    <source>
        <dbReference type="ARBA" id="ARBA00023082"/>
    </source>
</evidence>
<gene>
    <name evidence="6" type="primary">cnrH_2</name>
    <name evidence="6" type="ORF">ETAA8_07970</name>
</gene>
<keyword evidence="7" id="KW-1185">Reference proteome</keyword>
<evidence type="ECO:0000256" key="3">
    <source>
        <dbReference type="ARBA" id="ARBA00023125"/>
    </source>
</evidence>
<dbReference type="KEGG" id="aagg:ETAA8_07970"/>
<name>A0A517Y665_9BACT</name>
<organism evidence="6 7">
    <name type="scientific">Anatilimnocola aggregata</name>
    <dbReference type="NCBI Taxonomy" id="2528021"/>
    <lineage>
        <taxon>Bacteria</taxon>
        <taxon>Pseudomonadati</taxon>
        <taxon>Planctomycetota</taxon>
        <taxon>Planctomycetia</taxon>
        <taxon>Pirellulales</taxon>
        <taxon>Pirellulaceae</taxon>
        <taxon>Anatilimnocola</taxon>
    </lineage>
</organism>
<keyword evidence="1" id="KW-0805">Transcription regulation</keyword>
<dbReference type="Proteomes" id="UP000315017">
    <property type="component" value="Chromosome"/>
</dbReference>
<dbReference type="GO" id="GO:0003677">
    <property type="term" value="F:DNA binding"/>
    <property type="evidence" value="ECO:0007669"/>
    <property type="project" value="UniProtKB-KW"/>
</dbReference>
<accession>A0A517Y665</accession>
<reference evidence="6 7" key="1">
    <citation type="submission" date="2019-02" db="EMBL/GenBank/DDBJ databases">
        <title>Deep-cultivation of Planctomycetes and their phenomic and genomic characterization uncovers novel biology.</title>
        <authorList>
            <person name="Wiegand S."/>
            <person name="Jogler M."/>
            <person name="Boedeker C."/>
            <person name="Pinto D."/>
            <person name="Vollmers J."/>
            <person name="Rivas-Marin E."/>
            <person name="Kohn T."/>
            <person name="Peeters S.H."/>
            <person name="Heuer A."/>
            <person name="Rast P."/>
            <person name="Oberbeckmann S."/>
            <person name="Bunk B."/>
            <person name="Jeske O."/>
            <person name="Meyerdierks A."/>
            <person name="Storesund J.E."/>
            <person name="Kallscheuer N."/>
            <person name="Luecker S."/>
            <person name="Lage O.M."/>
            <person name="Pohl T."/>
            <person name="Merkel B.J."/>
            <person name="Hornburger P."/>
            <person name="Mueller R.-W."/>
            <person name="Bruemmer F."/>
            <person name="Labrenz M."/>
            <person name="Spormann A.M."/>
            <person name="Op den Camp H."/>
            <person name="Overmann J."/>
            <person name="Amann R."/>
            <person name="Jetten M.S.M."/>
            <person name="Mascher T."/>
            <person name="Medema M.H."/>
            <person name="Devos D.P."/>
            <person name="Kaster A.-K."/>
            <person name="Ovreas L."/>
            <person name="Rohde M."/>
            <person name="Galperin M.Y."/>
            <person name="Jogler C."/>
        </authorList>
    </citation>
    <scope>NUCLEOTIDE SEQUENCE [LARGE SCALE GENOMIC DNA]</scope>
    <source>
        <strain evidence="6 7">ETA_A8</strain>
    </source>
</reference>
<evidence type="ECO:0000256" key="1">
    <source>
        <dbReference type="ARBA" id="ARBA00023015"/>
    </source>
</evidence>
<feature type="domain" description="RNA polymerase sigma-70 region 2" evidence="5">
    <location>
        <begin position="25"/>
        <end position="90"/>
    </location>
</feature>
<dbReference type="GO" id="GO:0016987">
    <property type="term" value="F:sigma factor activity"/>
    <property type="evidence" value="ECO:0007669"/>
    <property type="project" value="UniProtKB-KW"/>
</dbReference>
<dbReference type="Gene3D" id="1.10.1740.10">
    <property type="match status" value="1"/>
</dbReference>
<dbReference type="GO" id="GO:0006352">
    <property type="term" value="P:DNA-templated transcription initiation"/>
    <property type="evidence" value="ECO:0007669"/>
    <property type="project" value="InterPro"/>
</dbReference>
<dbReference type="InterPro" id="IPR007627">
    <property type="entry name" value="RNA_pol_sigma70_r2"/>
</dbReference>
<dbReference type="AlphaFoldDB" id="A0A517Y665"/>
<evidence type="ECO:0000313" key="7">
    <source>
        <dbReference type="Proteomes" id="UP000315017"/>
    </source>
</evidence>
<dbReference type="SUPFAM" id="SSF88946">
    <property type="entry name" value="Sigma2 domain of RNA polymerase sigma factors"/>
    <property type="match status" value="1"/>
</dbReference>
<dbReference type="InterPro" id="IPR039425">
    <property type="entry name" value="RNA_pol_sigma-70-like"/>
</dbReference>
<dbReference type="EMBL" id="CP036274">
    <property type="protein sequence ID" value="QDU25727.1"/>
    <property type="molecule type" value="Genomic_DNA"/>
</dbReference>
<protein>
    <submittedName>
        <fullName evidence="6">RNA polymerase sigma factor CnrH</fullName>
    </submittedName>
</protein>
<proteinExistence type="predicted"/>
<dbReference type="PANTHER" id="PTHR43133:SF8">
    <property type="entry name" value="RNA POLYMERASE SIGMA FACTOR HI_1459-RELATED"/>
    <property type="match status" value="1"/>
</dbReference>
<dbReference type="Pfam" id="PF04542">
    <property type="entry name" value="Sigma70_r2"/>
    <property type="match status" value="1"/>
</dbReference>
<evidence type="ECO:0000313" key="6">
    <source>
        <dbReference type="EMBL" id="QDU25727.1"/>
    </source>
</evidence>